<accession>A0A8S1MWL2</accession>
<evidence type="ECO:0000313" key="1">
    <source>
        <dbReference type="EMBL" id="CAD8082371.1"/>
    </source>
</evidence>
<organism evidence="1 2">
    <name type="scientific">Paramecium sonneborni</name>
    <dbReference type="NCBI Taxonomy" id="65129"/>
    <lineage>
        <taxon>Eukaryota</taxon>
        <taxon>Sar</taxon>
        <taxon>Alveolata</taxon>
        <taxon>Ciliophora</taxon>
        <taxon>Intramacronucleata</taxon>
        <taxon>Oligohymenophorea</taxon>
        <taxon>Peniculida</taxon>
        <taxon>Parameciidae</taxon>
        <taxon>Paramecium</taxon>
    </lineage>
</organism>
<dbReference type="AlphaFoldDB" id="A0A8S1MWL2"/>
<protein>
    <submittedName>
        <fullName evidence="1">Uncharacterized protein</fullName>
    </submittedName>
</protein>
<keyword evidence="2" id="KW-1185">Reference proteome</keyword>
<dbReference type="EMBL" id="CAJJDN010000043">
    <property type="protein sequence ID" value="CAD8082371.1"/>
    <property type="molecule type" value="Genomic_DNA"/>
</dbReference>
<dbReference type="OrthoDB" id="295040at2759"/>
<sequence length="208" mass="24540">MKSTEYKYTTTWLRPRSKNLYQIMLEHQQKDVLNQQILTASCLQTPAKYQQDESQIDFINQINSFQQISDLDIEKLFNPIHLFETSISEIQMNESVSNLVNYQKKEISQELNKYLTNLNIINLITKYRILESGFAFIIRLQQNQSIQLILNQNSQLKFAIRHQYHNILCKSTNSQRILRPNTLNIIQKQVTIQNVGDQSIPICFYIHS</sequence>
<proteinExistence type="predicted"/>
<gene>
    <name evidence="1" type="ORF">PSON_ATCC_30995.1.T0430157</name>
</gene>
<evidence type="ECO:0000313" key="2">
    <source>
        <dbReference type="Proteomes" id="UP000692954"/>
    </source>
</evidence>
<name>A0A8S1MWL2_9CILI</name>
<comment type="caution">
    <text evidence="1">The sequence shown here is derived from an EMBL/GenBank/DDBJ whole genome shotgun (WGS) entry which is preliminary data.</text>
</comment>
<dbReference type="Proteomes" id="UP000692954">
    <property type="component" value="Unassembled WGS sequence"/>
</dbReference>
<reference evidence="1" key="1">
    <citation type="submission" date="2021-01" db="EMBL/GenBank/DDBJ databases">
        <authorList>
            <consortium name="Genoscope - CEA"/>
            <person name="William W."/>
        </authorList>
    </citation>
    <scope>NUCLEOTIDE SEQUENCE</scope>
</reference>